<evidence type="ECO:0000313" key="3">
    <source>
        <dbReference type="Proteomes" id="UP000268658"/>
    </source>
</evidence>
<dbReference type="Proteomes" id="UP000268658">
    <property type="component" value="Chromosome"/>
</dbReference>
<dbReference type="EMBL" id="LR134477">
    <property type="protein sequence ID" value="VEI18039.1"/>
    <property type="molecule type" value="Genomic_DNA"/>
</dbReference>
<reference evidence="2 3" key="1">
    <citation type="submission" date="2018-12" db="EMBL/GenBank/DDBJ databases">
        <authorList>
            <consortium name="Pathogen Informatics"/>
        </authorList>
    </citation>
    <scope>NUCLEOTIDE SEQUENCE [LARGE SCALE GENOMIC DNA]</scope>
    <source>
        <strain evidence="2 3">NCTC10951</strain>
    </source>
</reference>
<sequence length="71" mass="8291">MTPAPRKRPRVSYKRHARSAANELWQIDGFEWRLEERLVTIYQVAGRLLAGHHRPEGVVGRGERGRHPQRP</sequence>
<dbReference type="AlphaFoldDB" id="A0A448PNP1"/>
<proteinExistence type="predicted"/>
<protein>
    <submittedName>
        <fullName evidence="2">Uncharacterized protein</fullName>
    </submittedName>
</protein>
<feature type="compositionally biased region" description="Basic and acidic residues" evidence="1">
    <location>
        <begin position="53"/>
        <end position="71"/>
    </location>
</feature>
<gene>
    <name evidence="2" type="ORF">NCTC10951_02501</name>
</gene>
<accession>A0A448PNP1</accession>
<organism evidence="2 3">
    <name type="scientific">Actinomyces viscosus</name>
    <dbReference type="NCBI Taxonomy" id="1656"/>
    <lineage>
        <taxon>Bacteria</taxon>
        <taxon>Bacillati</taxon>
        <taxon>Actinomycetota</taxon>
        <taxon>Actinomycetes</taxon>
        <taxon>Actinomycetales</taxon>
        <taxon>Actinomycetaceae</taxon>
        <taxon>Actinomyces</taxon>
    </lineage>
</organism>
<evidence type="ECO:0000256" key="1">
    <source>
        <dbReference type="SAM" id="MobiDB-lite"/>
    </source>
</evidence>
<dbReference type="KEGG" id="avc:NCTC10951_02501"/>
<name>A0A448PNP1_ACTVI</name>
<feature type="region of interest" description="Disordered" evidence="1">
    <location>
        <begin position="52"/>
        <end position="71"/>
    </location>
</feature>
<evidence type="ECO:0000313" key="2">
    <source>
        <dbReference type="EMBL" id="VEI18039.1"/>
    </source>
</evidence>